<reference evidence="3" key="1">
    <citation type="submission" date="2019-02" db="EMBL/GenBank/DDBJ databases">
        <title>Draft genome sequence of Enterococcus sp. Gos25-1.</title>
        <authorList>
            <person name="Tanaka N."/>
            <person name="Shiwa Y."/>
            <person name="Fujita N."/>
        </authorList>
    </citation>
    <scope>NUCLEOTIDE SEQUENCE [LARGE SCALE GENOMIC DNA]</scope>
    <source>
        <strain evidence="3">Gos25-1</strain>
    </source>
</reference>
<feature type="transmembrane region" description="Helical" evidence="1">
    <location>
        <begin position="180"/>
        <end position="202"/>
    </location>
</feature>
<feature type="transmembrane region" description="Helical" evidence="1">
    <location>
        <begin position="222"/>
        <end position="242"/>
    </location>
</feature>
<feature type="transmembrane region" description="Helical" evidence="1">
    <location>
        <begin position="254"/>
        <end position="273"/>
    </location>
</feature>
<protein>
    <submittedName>
        <fullName evidence="2">Uncharacterized protein</fullName>
    </submittedName>
</protein>
<dbReference type="EMBL" id="BJCC01000034">
    <property type="protein sequence ID" value="GCF95615.1"/>
    <property type="molecule type" value="Genomic_DNA"/>
</dbReference>
<organism evidence="2 3">
    <name type="scientific">Enterococcus florum</name>
    <dbReference type="NCBI Taxonomy" id="2480627"/>
    <lineage>
        <taxon>Bacteria</taxon>
        <taxon>Bacillati</taxon>
        <taxon>Bacillota</taxon>
        <taxon>Bacilli</taxon>
        <taxon>Lactobacillales</taxon>
        <taxon>Enterococcaceae</taxon>
        <taxon>Enterococcus</taxon>
    </lineage>
</organism>
<feature type="transmembrane region" description="Helical" evidence="1">
    <location>
        <begin position="308"/>
        <end position="329"/>
    </location>
</feature>
<comment type="caution">
    <text evidence="2">The sequence shown here is derived from an EMBL/GenBank/DDBJ whole genome shotgun (WGS) entry which is preliminary data.</text>
</comment>
<keyword evidence="1" id="KW-0812">Transmembrane</keyword>
<dbReference type="AlphaFoldDB" id="A0A4P5PBN8"/>
<dbReference type="RefSeq" id="WP_146623987.1">
    <property type="nucleotide sequence ID" value="NZ_BJCC01000034.1"/>
</dbReference>
<proteinExistence type="predicted"/>
<keyword evidence="1" id="KW-1133">Transmembrane helix</keyword>
<dbReference type="Pfam" id="PF22564">
    <property type="entry name" value="HAAS"/>
    <property type="match status" value="1"/>
</dbReference>
<feature type="transmembrane region" description="Helical" evidence="1">
    <location>
        <begin position="81"/>
        <end position="99"/>
    </location>
</feature>
<gene>
    <name evidence="2" type="ORF">NRIC_35060</name>
</gene>
<feature type="transmembrane region" description="Helical" evidence="1">
    <location>
        <begin position="128"/>
        <end position="146"/>
    </location>
</feature>
<sequence length="343" mass="38378">MKNWVDRYVAAVINHLPENEQDEVKQELTGNIYDMLPDDPSEEEVKQVLERMGAPEVLAEEYRQNPRYLISPKVYNDYLRLLKLLVPIMAIIGAIAGIIDGGVEAFQTNRIQISEGIQLLTRTSISNALSAAMQTLIWVTIGYVIAERTGMLDSNRKKKWTVKNLPEPLTGKVIPISDPVAEIIATCFFCGFLVLEALGKLPFMFSTSGTINGHVPLFSHQFASRLFPIALVCILLTLVSCGQKIVDRRWTKRVSLLAVLDSLLSGALWIFLFSQRNIFSSELIDLLQEQTWSDGDILHYISTGDTQAIQWIICGLIVLVTVIELISILSKTAKQRSMQATIV</sequence>
<dbReference type="Proteomes" id="UP000290567">
    <property type="component" value="Unassembled WGS sequence"/>
</dbReference>
<keyword evidence="1" id="KW-0472">Membrane</keyword>
<dbReference type="OrthoDB" id="116789at2"/>
<keyword evidence="3" id="KW-1185">Reference proteome</keyword>
<evidence type="ECO:0000313" key="2">
    <source>
        <dbReference type="EMBL" id="GCF95615.1"/>
    </source>
</evidence>
<evidence type="ECO:0000256" key="1">
    <source>
        <dbReference type="SAM" id="Phobius"/>
    </source>
</evidence>
<name>A0A4P5PBN8_9ENTE</name>
<evidence type="ECO:0000313" key="3">
    <source>
        <dbReference type="Proteomes" id="UP000290567"/>
    </source>
</evidence>
<accession>A0A4P5PBN8</accession>